<proteinExistence type="predicted"/>
<dbReference type="SMART" id="SM00422">
    <property type="entry name" value="HTH_MERR"/>
    <property type="match status" value="1"/>
</dbReference>
<dbReference type="PANTHER" id="PTHR30204:SF92">
    <property type="entry name" value="HTH-TYPE TRANSCRIPTIONAL REGULATOR ZNTR"/>
    <property type="match status" value="1"/>
</dbReference>
<dbReference type="Pfam" id="PF13411">
    <property type="entry name" value="MerR_1"/>
    <property type="match status" value="1"/>
</dbReference>
<dbReference type="EMBL" id="AB714582">
    <property type="protein sequence ID" value="BAM13923.1"/>
    <property type="molecule type" value="Genomic_DNA"/>
</dbReference>
<sequence length="166" mass="18290">MAFPRIAEGVASVVTTAARRNSVDTIPATRGPGSLTIGALSECTGVNIETIRYYERIHLLPAPPRTAGNQRIYDPAHRKRLAFVRRARELGFTIEDIRVLLTLVDRHVITCGEVQSIAERQLAVVRAKIVDLRRLEYVLDGMMASCAGGTAPECPIIETLFETSYP</sequence>
<dbReference type="GO" id="GO:0003700">
    <property type="term" value="F:DNA-binding transcription factor activity"/>
    <property type="evidence" value="ECO:0007669"/>
    <property type="project" value="InterPro"/>
</dbReference>
<dbReference type="SUPFAM" id="SSF46955">
    <property type="entry name" value="Putative DNA-binding domain"/>
    <property type="match status" value="1"/>
</dbReference>
<dbReference type="Gene3D" id="1.10.1660.10">
    <property type="match status" value="1"/>
</dbReference>
<dbReference type="PRINTS" id="PR00040">
    <property type="entry name" value="HTHMERR"/>
</dbReference>
<dbReference type="PANTHER" id="PTHR30204">
    <property type="entry name" value="REDOX-CYCLING DRUG-SENSING TRANSCRIPTIONAL ACTIVATOR SOXR"/>
    <property type="match status" value="1"/>
</dbReference>
<name>I2FFY8_9PSED</name>
<organism evidence="3">
    <name type="scientific">Pseudomonas sp. K-62</name>
    <dbReference type="NCBI Taxonomy" id="76885"/>
    <lineage>
        <taxon>Bacteria</taxon>
        <taxon>Pseudomonadati</taxon>
        <taxon>Pseudomonadota</taxon>
        <taxon>Gammaproteobacteria</taxon>
        <taxon>Pseudomonadales</taxon>
        <taxon>Pseudomonadaceae</taxon>
        <taxon>Pseudomonas</taxon>
    </lineage>
</organism>
<dbReference type="PROSITE" id="PS00552">
    <property type="entry name" value="HTH_MERR_1"/>
    <property type="match status" value="1"/>
</dbReference>
<dbReference type="CDD" id="cd04785">
    <property type="entry name" value="HTH_CadR-PbrR-like"/>
    <property type="match status" value="1"/>
</dbReference>
<gene>
    <name evidence="3" type="primary">merR</name>
</gene>
<dbReference type="GO" id="GO:0003677">
    <property type="term" value="F:DNA binding"/>
    <property type="evidence" value="ECO:0007669"/>
    <property type="project" value="UniProtKB-KW"/>
</dbReference>
<keyword evidence="3" id="KW-0614">Plasmid</keyword>
<feature type="domain" description="HTH merR-type" evidence="2">
    <location>
        <begin position="34"/>
        <end position="103"/>
    </location>
</feature>
<geneLocation type="plasmid" evidence="3">
    <name>pMR68</name>
</geneLocation>
<evidence type="ECO:0000313" key="3">
    <source>
        <dbReference type="EMBL" id="BAM13923.1"/>
    </source>
</evidence>
<dbReference type="PROSITE" id="PS50937">
    <property type="entry name" value="HTH_MERR_2"/>
    <property type="match status" value="1"/>
</dbReference>
<dbReference type="SMR" id="I2FFY8"/>
<evidence type="ECO:0000259" key="2">
    <source>
        <dbReference type="PROSITE" id="PS50937"/>
    </source>
</evidence>
<accession>I2FFY8</accession>
<reference evidence="3" key="1">
    <citation type="submission" date="2012-04" db="EMBL/GenBank/DDBJ databases">
        <title>Nucleotide sequence of Pseudomonas sp. K-62 plasmid pMR68 containing mercury resistance genes.</title>
        <authorList>
            <person name="Kiyono M."/>
            <person name="Mochizuki Y."/>
            <person name="Koizawa K."/>
            <person name="Sone Y."/>
            <person name="Nakamura R."/>
            <person name="Pan-Hou H."/>
            <person name="Sakabe K."/>
        </authorList>
    </citation>
    <scope>NUCLEOTIDE SEQUENCE</scope>
    <source>
        <strain evidence="3">K-62</strain>
        <plasmid evidence="3">pMR68</plasmid>
    </source>
</reference>
<dbReference type="AlphaFoldDB" id="I2FFY8"/>
<dbReference type="InterPro" id="IPR047057">
    <property type="entry name" value="MerR_fam"/>
</dbReference>
<keyword evidence="1 3" id="KW-0238">DNA-binding</keyword>
<evidence type="ECO:0000256" key="1">
    <source>
        <dbReference type="ARBA" id="ARBA00023125"/>
    </source>
</evidence>
<dbReference type="InterPro" id="IPR009061">
    <property type="entry name" value="DNA-bd_dom_put_sf"/>
</dbReference>
<dbReference type="InterPro" id="IPR000551">
    <property type="entry name" value="MerR-type_HTH_dom"/>
</dbReference>
<protein>
    <submittedName>
        <fullName evidence="3">DNA-binding transcriptional regulator</fullName>
    </submittedName>
</protein>